<dbReference type="Proteomes" id="UP000204280">
    <property type="component" value="Segment"/>
</dbReference>
<organism evidence="1 2">
    <name type="scientific">Citrobacter phage Merlin</name>
    <dbReference type="NCBI Taxonomy" id="1675602"/>
    <lineage>
        <taxon>Viruses</taxon>
        <taxon>Duplodnaviria</taxon>
        <taxon>Heunggongvirae</taxon>
        <taxon>Uroviricota</taxon>
        <taxon>Caudoviricetes</taxon>
        <taxon>Pantevenvirales</taxon>
        <taxon>Straboviridae</taxon>
        <taxon>Tevenvirinae</taxon>
        <taxon>Moonvirus</taxon>
        <taxon>Moonvirus merlin</taxon>
    </lineage>
</organism>
<gene>
    <name evidence="1" type="ORF">CPT_Merlin97</name>
</gene>
<dbReference type="KEGG" id="vg:26648011"/>
<evidence type="ECO:0000313" key="2">
    <source>
        <dbReference type="Proteomes" id="UP000204280"/>
    </source>
</evidence>
<keyword evidence="2" id="KW-1185">Reference proteome</keyword>
<dbReference type="GeneID" id="26648011"/>
<accession>A0A0K1LNH5</accession>
<name>A0A0K1LNH5_9CAUD</name>
<protein>
    <submittedName>
        <fullName evidence="1">Uncharacterized protein</fullName>
    </submittedName>
</protein>
<evidence type="ECO:0000313" key="1">
    <source>
        <dbReference type="EMBL" id="AKU43743.1"/>
    </source>
</evidence>
<dbReference type="RefSeq" id="YP_009203811.1">
    <property type="nucleotide sequence ID" value="NC_028857.1"/>
</dbReference>
<reference evidence="1 2" key="1">
    <citation type="journal article" date="2015" name="Genome Announc.">
        <title>Complete Genome Sequence of Citrobacter freundii Myophage Merlin.</title>
        <authorList>
            <person name="LeSage K.C."/>
            <person name="Hargrove E.C."/>
            <person name="Cahill J.L."/>
            <person name="Rasche E.S."/>
            <person name="Kuty Everett G.F."/>
        </authorList>
    </citation>
    <scope>NUCLEOTIDE SEQUENCE [LARGE SCALE GENOMIC DNA]</scope>
</reference>
<proteinExistence type="predicted"/>
<sequence length="83" mass="10096">MSYKYYVRTHACIFKSVCEKDTAEYILSHTRNLTAILFTDLQNPASNHIMERIRFNIENRDVQALERRLKEGYEYAEENKWRY</sequence>
<dbReference type="EMBL" id="KT001915">
    <property type="protein sequence ID" value="AKU43743.1"/>
    <property type="molecule type" value="Genomic_DNA"/>
</dbReference>